<protein>
    <submittedName>
        <fullName evidence="2">Efflux RND transporter periplasmic adaptor subunit</fullName>
    </submittedName>
</protein>
<dbReference type="GO" id="GO:0015562">
    <property type="term" value="F:efflux transmembrane transporter activity"/>
    <property type="evidence" value="ECO:0007669"/>
    <property type="project" value="TreeGrafter"/>
</dbReference>
<dbReference type="Proteomes" id="UP000217935">
    <property type="component" value="Chromosome"/>
</dbReference>
<evidence type="ECO:0000313" key="2">
    <source>
        <dbReference type="EMBL" id="ATG48108.1"/>
    </source>
</evidence>
<dbReference type="KEGG" id="ceh:CEW89_11325"/>
<name>A0A291GD90_9RHOB</name>
<dbReference type="Gene3D" id="2.40.420.20">
    <property type="match status" value="1"/>
</dbReference>
<dbReference type="InterPro" id="IPR006143">
    <property type="entry name" value="RND_pump_MFP"/>
</dbReference>
<dbReference type="Gene3D" id="2.40.50.100">
    <property type="match status" value="1"/>
</dbReference>
<proteinExistence type="inferred from homology"/>
<dbReference type="PANTHER" id="PTHR30469">
    <property type="entry name" value="MULTIDRUG RESISTANCE PROTEIN MDTA"/>
    <property type="match status" value="1"/>
</dbReference>
<dbReference type="GO" id="GO:1990281">
    <property type="term" value="C:efflux pump complex"/>
    <property type="evidence" value="ECO:0007669"/>
    <property type="project" value="TreeGrafter"/>
</dbReference>
<dbReference type="PANTHER" id="PTHR30469:SF38">
    <property type="entry name" value="HLYD FAMILY SECRETION PROTEIN"/>
    <property type="match status" value="1"/>
</dbReference>
<comment type="similarity">
    <text evidence="1">Belongs to the membrane fusion protein (MFP) (TC 8.A.1) family.</text>
</comment>
<dbReference type="Gene3D" id="1.10.287.470">
    <property type="entry name" value="Helix hairpin bin"/>
    <property type="match status" value="1"/>
</dbReference>
<dbReference type="AlphaFoldDB" id="A0A291GD90"/>
<dbReference type="STRING" id="1758178.GCA_001550095_03700"/>
<evidence type="ECO:0000256" key="1">
    <source>
        <dbReference type="ARBA" id="ARBA00009477"/>
    </source>
</evidence>
<accession>A0A291GD90</accession>
<dbReference type="NCBIfam" id="TIGR01730">
    <property type="entry name" value="RND_mfp"/>
    <property type="match status" value="1"/>
</dbReference>
<dbReference type="Gene3D" id="2.40.30.170">
    <property type="match status" value="1"/>
</dbReference>
<evidence type="ECO:0000313" key="3">
    <source>
        <dbReference type="Proteomes" id="UP000217935"/>
    </source>
</evidence>
<dbReference type="SUPFAM" id="SSF111369">
    <property type="entry name" value="HlyD-like secretion proteins"/>
    <property type="match status" value="1"/>
</dbReference>
<organism evidence="2 3">
    <name type="scientific">Celeribacter ethanolicus</name>
    <dbReference type="NCBI Taxonomy" id="1758178"/>
    <lineage>
        <taxon>Bacteria</taxon>
        <taxon>Pseudomonadati</taxon>
        <taxon>Pseudomonadota</taxon>
        <taxon>Alphaproteobacteria</taxon>
        <taxon>Rhodobacterales</taxon>
        <taxon>Roseobacteraceae</taxon>
        <taxon>Celeribacter</taxon>
    </lineage>
</organism>
<gene>
    <name evidence="2" type="ORF">CEW89_11325</name>
</gene>
<keyword evidence="3" id="KW-1185">Reference proteome</keyword>
<dbReference type="EMBL" id="CP022196">
    <property type="protein sequence ID" value="ATG48108.1"/>
    <property type="molecule type" value="Genomic_DNA"/>
</dbReference>
<reference evidence="2 3" key="1">
    <citation type="submission" date="2017-06" db="EMBL/GenBank/DDBJ databases">
        <title>Celeribacter sp. TSPH2 complete genome sequence.</title>
        <authorList>
            <person name="Woo J.-H."/>
            <person name="Kim H.-S."/>
        </authorList>
    </citation>
    <scope>NUCLEOTIDE SEQUENCE [LARGE SCALE GENOMIC DNA]</scope>
    <source>
        <strain evidence="2 3">TSPH2</strain>
    </source>
</reference>
<sequence length="370" mass="39288">MCQFSYVTREPHDSRSNAMMADRNMLVALFLAVLPLAGRAEPPLAVELITAKTEPVVQELRVIGSVEATDSFPASFRRGGQIDMLSAEVGQRFSAGEVIARIDPTNVVAQLDAAQANLDAAEAALVQAVQTRDRTQSMLDRGVGTQAQNDAAQQDYLEAKAQRDQAGALLETAEQAYEDTELKADRDVTVIERYADLGEVVSAGTAVVQLAPEDQRQAVFLAPDTAGLSSLRGHVIELDPAGPVAAFEATVTEVLPVLNATGTVEIHADIPADKVADIPIGTSITGRVALRMTPRILLPWTVLSASVEGPAVWVRDPKTGTVTPKQVRIDSYEDDMISIAGGLEEGDVVVGAGSHLLYAGRQVEALEGGE</sequence>